<dbReference type="Pfam" id="PF15139">
    <property type="entry name" value="CFAP95"/>
    <property type="match status" value="1"/>
</dbReference>
<proteinExistence type="predicted"/>
<dbReference type="AlphaFoldDB" id="A0AAU9J0M8"/>
<name>A0AAU9J0M8_9CILI</name>
<gene>
    <name evidence="1" type="ORF">BSTOLATCC_MIC27291</name>
</gene>
<evidence type="ECO:0008006" key="3">
    <source>
        <dbReference type="Google" id="ProtNLM"/>
    </source>
</evidence>
<dbReference type="EMBL" id="CAJZBQ010000027">
    <property type="protein sequence ID" value="CAG9320708.1"/>
    <property type="molecule type" value="Genomic_DNA"/>
</dbReference>
<evidence type="ECO:0000313" key="2">
    <source>
        <dbReference type="Proteomes" id="UP001162131"/>
    </source>
</evidence>
<organism evidence="1 2">
    <name type="scientific">Blepharisma stoltei</name>
    <dbReference type="NCBI Taxonomy" id="1481888"/>
    <lineage>
        <taxon>Eukaryota</taxon>
        <taxon>Sar</taxon>
        <taxon>Alveolata</taxon>
        <taxon>Ciliophora</taxon>
        <taxon>Postciliodesmatophora</taxon>
        <taxon>Heterotrichea</taxon>
        <taxon>Heterotrichida</taxon>
        <taxon>Blepharismidae</taxon>
        <taxon>Blepharisma</taxon>
    </lineage>
</organism>
<reference evidence="1" key="1">
    <citation type="submission" date="2021-09" db="EMBL/GenBank/DDBJ databases">
        <authorList>
            <consortium name="AG Swart"/>
            <person name="Singh M."/>
            <person name="Singh A."/>
            <person name="Seah K."/>
            <person name="Emmerich C."/>
        </authorList>
    </citation>
    <scope>NUCLEOTIDE SEQUENCE</scope>
    <source>
        <strain evidence="1">ATCC30299</strain>
    </source>
</reference>
<dbReference type="Proteomes" id="UP001162131">
    <property type="component" value="Unassembled WGS sequence"/>
</dbReference>
<evidence type="ECO:0000313" key="1">
    <source>
        <dbReference type="EMBL" id="CAG9320708.1"/>
    </source>
</evidence>
<comment type="caution">
    <text evidence="1">The sequence shown here is derived from an EMBL/GenBank/DDBJ whole genome shotgun (WGS) entry which is preliminary data.</text>
</comment>
<dbReference type="InterPro" id="IPR027905">
    <property type="entry name" value="CFAP95"/>
</dbReference>
<keyword evidence="2" id="KW-1185">Reference proteome</keyword>
<sequence>MSYRSYTNKTLNNNWFEDRFAPIQDCQKYPDERIVREREDAISCLGAAGIPKALNAWGRQKKWNTTGVIPDDGFREMYPISKTEMPDPAKVKEKFQKPPSIYDPSTGATRPLINKNTISSLTHNERELPGPSEGFGAVLPKHPPEWEKRYFETTYRAVHGHSAEPKAREKVSNEDHFTTTNQIYYKPGLNDANKVAGSSQRAGFMELTAKQKREILSAEILRTSSDPQHNTKLQRTWLPCEDPGVKAREVFGVLGSVPDKDNENSLPLGKGDYFKNDVKFESGAYRKLRTEITTAPSEHVRMGFR</sequence>
<protein>
    <recommendedName>
        <fullName evidence="3">Flagellar associated protein</fullName>
    </recommendedName>
</protein>
<accession>A0AAU9J0M8</accession>